<dbReference type="GO" id="GO:0006412">
    <property type="term" value="P:translation"/>
    <property type="evidence" value="ECO:0007669"/>
    <property type="project" value="InterPro"/>
</dbReference>
<dbReference type="PANTHER" id="PTHR21368">
    <property type="entry name" value="50S RIBOSOMAL PROTEIN L9"/>
    <property type="match status" value="1"/>
</dbReference>
<name>A0AAV7I8W0_COTGL</name>
<dbReference type="Pfam" id="PF01281">
    <property type="entry name" value="Ribosomal_L9_N"/>
    <property type="match status" value="1"/>
</dbReference>
<dbReference type="InterPro" id="IPR020070">
    <property type="entry name" value="Ribosomal_bL9_N"/>
</dbReference>
<reference evidence="7 8" key="1">
    <citation type="journal article" date="2021" name="J. Hered.">
        <title>A chromosome-level genome assembly of the parasitoid wasp, Cotesia glomerata (Hymenoptera: Braconidae).</title>
        <authorList>
            <person name="Pinto B.J."/>
            <person name="Weis J.J."/>
            <person name="Gamble T."/>
            <person name="Ode P.J."/>
            <person name="Paul R."/>
            <person name="Zaspel J.M."/>
        </authorList>
    </citation>
    <scope>NUCLEOTIDE SEQUENCE [LARGE SCALE GENOMIC DNA]</scope>
    <source>
        <strain evidence="7">CgM1</strain>
    </source>
</reference>
<dbReference type="Proteomes" id="UP000826195">
    <property type="component" value="Unassembled WGS sequence"/>
</dbReference>
<evidence type="ECO:0000313" key="8">
    <source>
        <dbReference type="Proteomes" id="UP000826195"/>
    </source>
</evidence>
<feature type="domain" description="Ribosomal protein L9" evidence="6">
    <location>
        <begin position="75"/>
        <end position="120"/>
    </location>
</feature>
<dbReference type="AlphaFoldDB" id="A0AAV7I8W0"/>
<protein>
    <recommendedName>
        <fullName evidence="4">Large ribosomal subunit protein bL9m</fullName>
    </recommendedName>
    <alternativeName>
        <fullName evidence="5">39S ribosomal protein L9, mitochondrial</fullName>
    </alternativeName>
</protein>
<accession>A0AAV7I8W0</accession>
<keyword evidence="2" id="KW-0689">Ribosomal protein</keyword>
<evidence type="ECO:0000256" key="5">
    <source>
        <dbReference type="ARBA" id="ARBA00035381"/>
    </source>
</evidence>
<dbReference type="EMBL" id="JAHXZJ010001867">
    <property type="protein sequence ID" value="KAH0548456.1"/>
    <property type="molecule type" value="Genomic_DNA"/>
</dbReference>
<dbReference type="InterPro" id="IPR009027">
    <property type="entry name" value="Ribosomal_bL9/RNase_H1_N"/>
</dbReference>
<dbReference type="Gene3D" id="3.40.5.10">
    <property type="entry name" value="Ribosomal protein L9, N-terminal domain"/>
    <property type="match status" value="1"/>
</dbReference>
<keyword evidence="3" id="KW-0687">Ribonucleoprotein</keyword>
<gene>
    <name evidence="7" type="ORF">KQX54_001444</name>
</gene>
<dbReference type="GO" id="GO:0003735">
    <property type="term" value="F:structural constituent of ribosome"/>
    <property type="evidence" value="ECO:0007669"/>
    <property type="project" value="InterPro"/>
</dbReference>
<evidence type="ECO:0000313" key="7">
    <source>
        <dbReference type="EMBL" id="KAH0548456.1"/>
    </source>
</evidence>
<dbReference type="GO" id="GO:1990904">
    <property type="term" value="C:ribonucleoprotein complex"/>
    <property type="evidence" value="ECO:0007669"/>
    <property type="project" value="UniProtKB-KW"/>
</dbReference>
<evidence type="ECO:0000259" key="6">
    <source>
        <dbReference type="Pfam" id="PF01281"/>
    </source>
</evidence>
<keyword evidence="8" id="KW-1185">Reference proteome</keyword>
<proteinExistence type="inferred from homology"/>
<sequence length="276" mass="32066">MNFASVFNNLTKSISPLLNKTPGVVIQQTRNTFVLKRQYKLPLLEKGAKIKNWKNRYFIYQLVENRNNRKREQIDVILKTFVEGMGVRGDKLSLSPYYAYKHLLLPGLAAYATPENIKKFEEDIGVPQQAYSSPFVPQTMRLLGEFLLQVNMSADNPWTLATEHVWSAFRENKIHMSRDSVTLPERPINGPNLEMENKEFYVTVMINQREKVNVRCRIRYRSNDPNKLMPDPDALLKISEPIYPEFKAVLDTIPVHSQLKQKLQQDSSTLSTHKRK</sequence>
<evidence type="ECO:0000256" key="4">
    <source>
        <dbReference type="ARBA" id="ARBA00035194"/>
    </source>
</evidence>
<organism evidence="7 8">
    <name type="scientific">Cotesia glomerata</name>
    <name type="common">Lepidopteran parasitic wasp</name>
    <name type="synonym">Apanteles glomeratus</name>
    <dbReference type="NCBI Taxonomy" id="32391"/>
    <lineage>
        <taxon>Eukaryota</taxon>
        <taxon>Metazoa</taxon>
        <taxon>Ecdysozoa</taxon>
        <taxon>Arthropoda</taxon>
        <taxon>Hexapoda</taxon>
        <taxon>Insecta</taxon>
        <taxon>Pterygota</taxon>
        <taxon>Neoptera</taxon>
        <taxon>Endopterygota</taxon>
        <taxon>Hymenoptera</taxon>
        <taxon>Apocrita</taxon>
        <taxon>Ichneumonoidea</taxon>
        <taxon>Braconidae</taxon>
        <taxon>Microgastrinae</taxon>
        <taxon>Cotesia</taxon>
    </lineage>
</organism>
<dbReference type="GO" id="GO:0005840">
    <property type="term" value="C:ribosome"/>
    <property type="evidence" value="ECO:0007669"/>
    <property type="project" value="UniProtKB-KW"/>
</dbReference>
<evidence type="ECO:0000256" key="1">
    <source>
        <dbReference type="ARBA" id="ARBA00010605"/>
    </source>
</evidence>
<comment type="caution">
    <text evidence="7">The sequence shown here is derived from an EMBL/GenBank/DDBJ whole genome shotgun (WGS) entry which is preliminary data.</text>
</comment>
<dbReference type="InterPro" id="IPR036935">
    <property type="entry name" value="Ribosomal_bL9_N_sf"/>
</dbReference>
<evidence type="ECO:0000256" key="3">
    <source>
        <dbReference type="ARBA" id="ARBA00023274"/>
    </source>
</evidence>
<comment type="similarity">
    <text evidence="1">Belongs to the bacterial ribosomal protein bL9 family.</text>
</comment>
<dbReference type="InterPro" id="IPR000244">
    <property type="entry name" value="Ribosomal_bL9"/>
</dbReference>
<evidence type="ECO:0000256" key="2">
    <source>
        <dbReference type="ARBA" id="ARBA00022980"/>
    </source>
</evidence>
<dbReference type="SUPFAM" id="SSF55658">
    <property type="entry name" value="L9 N-domain-like"/>
    <property type="match status" value="1"/>
</dbReference>